<feature type="domain" description="Beta-lactamase hydrolase-like protein phosphatase-like" evidence="1">
    <location>
        <begin position="12"/>
        <end position="106"/>
    </location>
</feature>
<dbReference type="Gene3D" id="3.90.190.10">
    <property type="entry name" value="Protein tyrosine phosphatase superfamily"/>
    <property type="match status" value="1"/>
</dbReference>
<proteinExistence type="predicted"/>
<evidence type="ECO:0000259" key="1">
    <source>
        <dbReference type="Pfam" id="PF04273"/>
    </source>
</evidence>
<sequence length="141" mass="15620">MNDPVQLDALYFVAPQLVEQDLVTLKKMGFERVINNRPDHEVDDQPLGSDLQKAADLLGMEYISNPIDLAHLSQSHVGLQGESLSVDKKTIAFCRTGTRSSVLWVLLNNAKGKDYKELVSFVSAKGFDLLRCASAMDPLSR</sequence>
<dbReference type="InterPro" id="IPR029021">
    <property type="entry name" value="Prot-tyrosine_phosphatase-like"/>
</dbReference>
<name>A0A934JUK8_9GAMM</name>
<dbReference type="InterPro" id="IPR005939">
    <property type="entry name" value="BLH_phosphatase-like"/>
</dbReference>
<reference evidence="2" key="1">
    <citation type="submission" date="2020-12" db="EMBL/GenBank/DDBJ databases">
        <title>Marinomonas arctica sp. nov., a psychrotolerant bacterium isolated from the Arctic.</title>
        <authorList>
            <person name="Zhang Y."/>
        </authorList>
    </citation>
    <scope>NUCLEOTIDE SEQUENCE</scope>
    <source>
        <strain evidence="2">C1424</strain>
    </source>
</reference>
<organism evidence="2 3">
    <name type="scientific">Marinomonas transparens</name>
    <dbReference type="NCBI Taxonomy" id="2795388"/>
    <lineage>
        <taxon>Bacteria</taxon>
        <taxon>Pseudomonadati</taxon>
        <taxon>Pseudomonadota</taxon>
        <taxon>Gammaproteobacteria</taxon>
        <taxon>Oceanospirillales</taxon>
        <taxon>Oceanospirillaceae</taxon>
        <taxon>Marinomonas</taxon>
    </lineage>
</organism>
<dbReference type="NCBIfam" id="TIGR01244">
    <property type="entry name" value="TIGR01244 family sulfur transferase"/>
    <property type="match status" value="1"/>
</dbReference>
<dbReference type="GO" id="GO:0016787">
    <property type="term" value="F:hydrolase activity"/>
    <property type="evidence" value="ECO:0007669"/>
    <property type="project" value="InterPro"/>
</dbReference>
<evidence type="ECO:0000313" key="2">
    <source>
        <dbReference type="EMBL" id="MBJ7537574.1"/>
    </source>
</evidence>
<keyword evidence="3" id="KW-1185">Reference proteome</keyword>
<protein>
    <submittedName>
        <fullName evidence="2">TIGR01244 family phosphatase</fullName>
    </submittedName>
</protein>
<dbReference type="Pfam" id="PF04273">
    <property type="entry name" value="BLH_phosphatase"/>
    <property type="match status" value="1"/>
</dbReference>
<gene>
    <name evidence="2" type="ORF">I8J31_07735</name>
</gene>
<dbReference type="RefSeq" id="WP_199467715.1">
    <property type="nucleotide sequence ID" value="NZ_JAEMNX010000006.1"/>
</dbReference>
<dbReference type="Proteomes" id="UP000628710">
    <property type="component" value="Unassembled WGS sequence"/>
</dbReference>
<dbReference type="AlphaFoldDB" id="A0A934JUK8"/>
<dbReference type="EMBL" id="JAEMNX010000006">
    <property type="protein sequence ID" value="MBJ7537574.1"/>
    <property type="molecule type" value="Genomic_DNA"/>
</dbReference>
<accession>A0A934JUK8</accession>
<comment type="caution">
    <text evidence="2">The sequence shown here is derived from an EMBL/GenBank/DDBJ whole genome shotgun (WGS) entry which is preliminary data.</text>
</comment>
<evidence type="ECO:0000313" key="3">
    <source>
        <dbReference type="Proteomes" id="UP000628710"/>
    </source>
</evidence>